<feature type="region of interest" description="Disordered" evidence="1">
    <location>
        <begin position="73"/>
        <end position="118"/>
    </location>
</feature>
<evidence type="ECO:0000256" key="1">
    <source>
        <dbReference type="SAM" id="MobiDB-lite"/>
    </source>
</evidence>
<sequence>MPVSKSDLEEVLVKGAAEGLTSSQLFDRVRSQYPKAKTGKIVRAAFHALSEPTLKDRAVLDVIYALALQHRLDESPDDGSGEDDEAEVAKVSPPKRVKSKAATLPLPETAKKRRKKGA</sequence>
<keyword evidence="3" id="KW-1185">Reference proteome</keyword>
<comment type="caution">
    <text evidence="2">The sequence shown here is derived from an EMBL/GenBank/DDBJ whole genome shotgun (WGS) entry which is preliminary data.</text>
</comment>
<organism evidence="2 3">
    <name type="scientific">Kaistia defluvii</name>
    <dbReference type="NCBI Taxonomy" id="410841"/>
    <lineage>
        <taxon>Bacteria</taxon>
        <taxon>Pseudomonadati</taxon>
        <taxon>Pseudomonadota</taxon>
        <taxon>Alphaproteobacteria</taxon>
        <taxon>Hyphomicrobiales</taxon>
        <taxon>Kaistiaceae</taxon>
        <taxon>Kaistia</taxon>
    </lineage>
</organism>
<dbReference type="EMBL" id="JBEPSM010000001">
    <property type="protein sequence ID" value="MET4634348.1"/>
    <property type="molecule type" value="Genomic_DNA"/>
</dbReference>
<dbReference type="Proteomes" id="UP001549321">
    <property type="component" value="Unassembled WGS sequence"/>
</dbReference>
<name>A0ABV2R0S6_9HYPH</name>
<reference evidence="2 3" key="1">
    <citation type="submission" date="2024-06" db="EMBL/GenBank/DDBJ databases">
        <title>Sorghum-associated microbial communities from plants grown in Nebraska, USA.</title>
        <authorList>
            <person name="Schachtman D."/>
        </authorList>
    </citation>
    <scope>NUCLEOTIDE SEQUENCE [LARGE SCALE GENOMIC DNA]</scope>
    <source>
        <strain evidence="2 3">3207</strain>
    </source>
</reference>
<evidence type="ECO:0000313" key="3">
    <source>
        <dbReference type="Proteomes" id="UP001549321"/>
    </source>
</evidence>
<evidence type="ECO:0000313" key="2">
    <source>
        <dbReference type="EMBL" id="MET4634348.1"/>
    </source>
</evidence>
<feature type="compositionally biased region" description="Acidic residues" evidence="1">
    <location>
        <begin position="75"/>
        <end position="86"/>
    </location>
</feature>
<gene>
    <name evidence="2" type="ORF">ABIE08_002261</name>
</gene>
<proteinExistence type="predicted"/>
<accession>A0ABV2R0S6</accession>
<protein>
    <submittedName>
        <fullName evidence="2">Uncharacterized protein</fullName>
    </submittedName>
</protein>
<dbReference type="RefSeq" id="WP_354551033.1">
    <property type="nucleotide sequence ID" value="NZ_JBEPSM010000001.1"/>
</dbReference>